<name>A0ABP1CX32_9APHY</name>
<evidence type="ECO:0000313" key="1">
    <source>
        <dbReference type="EMBL" id="CAL1700215.1"/>
    </source>
</evidence>
<proteinExistence type="predicted"/>
<accession>A0ABP1CX32</accession>
<dbReference type="EMBL" id="OZ037945">
    <property type="protein sequence ID" value="CAL1700215.1"/>
    <property type="molecule type" value="Genomic_DNA"/>
</dbReference>
<gene>
    <name evidence="1" type="ORF">GFSPODELE1_LOCUS3048</name>
</gene>
<evidence type="ECO:0000313" key="2">
    <source>
        <dbReference type="Proteomes" id="UP001497453"/>
    </source>
</evidence>
<reference evidence="2" key="1">
    <citation type="submission" date="2024-04" db="EMBL/GenBank/DDBJ databases">
        <authorList>
            <person name="Shaw F."/>
            <person name="Minotto A."/>
        </authorList>
    </citation>
    <scope>NUCLEOTIDE SEQUENCE [LARGE SCALE GENOMIC DNA]</scope>
</reference>
<keyword evidence="2" id="KW-1185">Reference proteome</keyword>
<protein>
    <submittedName>
        <fullName evidence="1">Uncharacterized protein</fullName>
    </submittedName>
</protein>
<organism evidence="1 2">
    <name type="scientific">Somion occarium</name>
    <dbReference type="NCBI Taxonomy" id="3059160"/>
    <lineage>
        <taxon>Eukaryota</taxon>
        <taxon>Fungi</taxon>
        <taxon>Dikarya</taxon>
        <taxon>Basidiomycota</taxon>
        <taxon>Agaricomycotina</taxon>
        <taxon>Agaricomycetes</taxon>
        <taxon>Polyporales</taxon>
        <taxon>Cerrenaceae</taxon>
        <taxon>Somion</taxon>
    </lineage>
</organism>
<sequence>MFRLPNCGITFNQERHEAYQILVASTQEGSTPRSIAIQKFTAPVKQPRHMQPCTNAFQILARHMTLTDALRSLRLIMSFEVLTTEINEIEAQGVCI</sequence>
<dbReference type="Proteomes" id="UP001497453">
    <property type="component" value="Chromosome 2"/>
</dbReference>